<evidence type="ECO:0000313" key="3">
    <source>
        <dbReference type="EMBL" id="CAF1577181.1"/>
    </source>
</evidence>
<feature type="transmembrane region" description="Helical" evidence="1">
    <location>
        <begin position="80"/>
        <end position="99"/>
    </location>
</feature>
<name>A0A815YYJ7_ADIRI</name>
<dbReference type="EMBL" id="CAJNOR010005826">
    <property type="protein sequence ID" value="CAF1577181.1"/>
    <property type="molecule type" value="Genomic_DNA"/>
</dbReference>
<feature type="chain" id="PRO_5032469042" evidence="2">
    <location>
        <begin position="24"/>
        <end position="192"/>
    </location>
</feature>
<reference evidence="3" key="1">
    <citation type="submission" date="2021-02" db="EMBL/GenBank/DDBJ databases">
        <authorList>
            <person name="Nowell W R."/>
        </authorList>
    </citation>
    <scope>NUCLEOTIDE SEQUENCE</scope>
</reference>
<feature type="transmembrane region" description="Helical" evidence="1">
    <location>
        <begin position="106"/>
        <end position="126"/>
    </location>
</feature>
<keyword evidence="2" id="KW-0732">Signal</keyword>
<evidence type="ECO:0000313" key="4">
    <source>
        <dbReference type="Proteomes" id="UP000663828"/>
    </source>
</evidence>
<feature type="signal peptide" evidence="2">
    <location>
        <begin position="1"/>
        <end position="23"/>
    </location>
</feature>
<evidence type="ECO:0000256" key="1">
    <source>
        <dbReference type="SAM" id="Phobius"/>
    </source>
</evidence>
<gene>
    <name evidence="3" type="ORF">XAT740_LOCUS45092</name>
</gene>
<accession>A0A815YYJ7</accession>
<evidence type="ECO:0000256" key="2">
    <source>
        <dbReference type="SAM" id="SignalP"/>
    </source>
</evidence>
<dbReference type="Proteomes" id="UP000663828">
    <property type="component" value="Unassembled WGS sequence"/>
</dbReference>
<sequence>MRYLSSILIVMFSTLFLLGYSRSIPEQKPDLIASRRWGRWCTTDFNCGHGYCQGYVCQCYRGYITQRIMDVCNYEQRTKLSAFLLSLFLGIFGSDWFFLSRGKTGYIIAGILKLLISLVCLIGWPFIIVKYSKTNPGIVTVANMVNVLVSLTAFLWWLTDWIRILANVFYDGNGAPLQPWRNEYQTKFPYSM</sequence>
<protein>
    <submittedName>
        <fullName evidence="3">Uncharacterized protein</fullName>
    </submittedName>
</protein>
<dbReference type="AlphaFoldDB" id="A0A815YYJ7"/>
<proteinExistence type="predicted"/>
<keyword evidence="1" id="KW-0472">Membrane</keyword>
<feature type="transmembrane region" description="Helical" evidence="1">
    <location>
        <begin position="138"/>
        <end position="158"/>
    </location>
</feature>
<comment type="caution">
    <text evidence="3">The sequence shown here is derived from an EMBL/GenBank/DDBJ whole genome shotgun (WGS) entry which is preliminary data.</text>
</comment>
<keyword evidence="1" id="KW-1133">Transmembrane helix</keyword>
<organism evidence="3 4">
    <name type="scientific">Adineta ricciae</name>
    <name type="common">Rotifer</name>
    <dbReference type="NCBI Taxonomy" id="249248"/>
    <lineage>
        <taxon>Eukaryota</taxon>
        <taxon>Metazoa</taxon>
        <taxon>Spiralia</taxon>
        <taxon>Gnathifera</taxon>
        <taxon>Rotifera</taxon>
        <taxon>Eurotatoria</taxon>
        <taxon>Bdelloidea</taxon>
        <taxon>Adinetida</taxon>
        <taxon>Adinetidae</taxon>
        <taxon>Adineta</taxon>
    </lineage>
</organism>
<keyword evidence="4" id="KW-1185">Reference proteome</keyword>
<keyword evidence="1" id="KW-0812">Transmembrane</keyword>